<dbReference type="Pfam" id="PF13921">
    <property type="entry name" value="Myb_DNA-bind_6"/>
    <property type="match status" value="1"/>
</dbReference>
<dbReference type="GO" id="GO:0005634">
    <property type="term" value="C:nucleus"/>
    <property type="evidence" value="ECO:0007669"/>
    <property type="project" value="TreeGrafter"/>
</dbReference>
<dbReference type="Gene3D" id="1.10.10.60">
    <property type="entry name" value="Homeodomain-like"/>
    <property type="match status" value="2"/>
</dbReference>
<feature type="domain" description="Myb-like" evidence="2">
    <location>
        <begin position="103"/>
        <end position="153"/>
    </location>
</feature>
<feature type="domain" description="HTH myb-type" evidence="3">
    <location>
        <begin position="48"/>
        <end position="102"/>
    </location>
</feature>
<name>A0AAU9JZQ8_9CILI</name>
<feature type="domain" description="HTH myb-type" evidence="3">
    <location>
        <begin position="103"/>
        <end position="157"/>
    </location>
</feature>
<reference evidence="4" key="1">
    <citation type="submission" date="2021-09" db="EMBL/GenBank/DDBJ databases">
        <authorList>
            <consortium name="AG Swart"/>
            <person name="Singh M."/>
            <person name="Singh A."/>
            <person name="Seah K."/>
            <person name="Emmerich C."/>
        </authorList>
    </citation>
    <scope>NUCLEOTIDE SEQUENCE</scope>
    <source>
        <strain evidence="4">ATCC30299</strain>
    </source>
</reference>
<dbReference type="PROSITE" id="PS50090">
    <property type="entry name" value="MYB_LIKE"/>
    <property type="match status" value="2"/>
</dbReference>
<feature type="region of interest" description="Disordered" evidence="1">
    <location>
        <begin position="232"/>
        <end position="253"/>
    </location>
</feature>
<dbReference type="CDD" id="cd00167">
    <property type="entry name" value="SANT"/>
    <property type="match status" value="2"/>
</dbReference>
<organism evidence="4 5">
    <name type="scientific">Blepharisma stoltei</name>
    <dbReference type="NCBI Taxonomy" id="1481888"/>
    <lineage>
        <taxon>Eukaryota</taxon>
        <taxon>Sar</taxon>
        <taxon>Alveolata</taxon>
        <taxon>Ciliophora</taxon>
        <taxon>Postciliodesmatophora</taxon>
        <taxon>Heterotrichea</taxon>
        <taxon>Heterotrichida</taxon>
        <taxon>Blepharismidae</taxon>
        <taxon>Blepharisma</taxon>
    </lineage>
</organism>
<dbReference type="EMBL" id="CAJZBQ010000055">
    <property type="protein sequence ID" value="CAG9332780.1"/>
    <property type="molecule type" value="Genomic_DNA"/>
</dbReference>
<protein>
    <recommendedName>
        <fullName evidence="6">Myb-like DNA-binding domain containing protein</fullName>
    </recommendedName>
</protein>
<evidence type="ECO:0008006" key="6">
    <source>
        <dbReference type="Google" id="ProtNLM"/>
    </source>
</evidence>
<evidence type="ECO:0000313" key="4">
    <source>
        <dbReference type="EMBL" id="CAG9332780.1"/>
    </source>
</evidence>
<dbReference type="Proteomes" id="UP001162131">
    <property type="component" value="Unassembled WGS sequence"/>
</dbReference>
<keyword evidence="5" id="KW-1185">Reference proteome</keyword>
<dbReference type="InterPro" id="IPR009057">
    <property type="entry name" value="Homeodomain-like_sf"/>
</dbReference>
<dbReference type="PANTHER" id="PTHR45614:SF274">
    <property type="entry name" value="MYB-LIKE DNA-BINDING PROTEIN"/>
    <property type="match status" value="1"/>
</dbReference>
<feature type="domain" description="Myb-like" evidence="2">
    <location>
        <begin position="43"/>
        <end position="102"/>
    </location>
</feature>
<evidence type="ECO:0000259" key="3">
    <source>
        <dbReference type="PROSITE" id="PS51294"/>
    </source>
</evidence>
<accession>A0AAU9JZQ8</accession>
<evidence type="ECO:0000313" key="5">
    <source>
        <dbReference type="Proteomes" id="UP001162131"/>
    </source>
</evidence>
<evidence type="ECO:0000256" key="1">
    <source>
        <dbReference type="SAM" id="MobiDB-lite"/>
    </source>
</evidence>
<gene>
    <name evidence="4" type="ORF">BSTOLATCC_MIC57069</name>
</gene>
<dbReference type="SMART" id="SM00717">
    <property type="entry name" value="SANT"/>
    <property type="match status" value="2"/>
</dbReference>
<sequence>MDIPNLTPYPITEDVWMIPCFVNREENFYQPLCKPFSSDIDWEKLQTRQPWTLVEDDSLRAIIEQRGPRHWSTIARELNSIVHKSLPLRQGKQCRERWYNHLDPGLLKGNWKVEEDIYILEKQLEIGNKWSEIAKNLHGRTENQVKNRWKSMSKKAEKSCPKGSDPISFLISEKKSMESEVKMDNSLSDIKPPPVQMSTGSPGFVPYTFNDLGFSSLADQIKMCYNMGMGSSVPTETTPSPSSLLFFQSPNFR</sequence>
<dbReference type="PANTHER" id="PTHR45614">
    <property type="entry name" value="MYB PROTEIN-RELATED"/>
    <property type="match status" value="1"/>
</dbReference>
<dbReference type="InterPro" id="IPR017930">
    <property type="entry name" value="Myb_dom"/>
</dbReference>
<dbReference type="AlphaFoldDB" id="A0AAU9JZQ8"/>
<proteinExistence type="predicted"/>
<dbReference type="SUPFAM" id="SSF46689">
    <property type="entry name" value="Homeodomain-like"/>
    <property type="match status" value="1"/>
</dbReference>
<dbReference type="PROSITE" id="PS51294">
    <property type="entry name" value="HTH_MYB"/>
    <property type="match status" value="2"/>
</dbReference>
<dbReference type="GO" id="GO:0000978">
    <property type="term" value="F:RNA polymerase II cis-regulatory region sequence-specific DNA binding"/>
    <property type="evidence" value="ECO:0007669"/>
    <property type="project" value="TreeGrafter"/>
</dbReference>
<dbReference type="GO" id="GO:0000981">
    <property type="term" value="F:DNA-binding transcription factor activity, RNA polymerase II-specific"/>
    <property type="evidence" value="ECO:0007669"/>
    <property type="project" value="TreeGrafter"/>
</dbReference>
<dbReference type="InterPro" id="IPR050560">
    <property type="entry name" value="MYB_TF"/>
</dbReference>
<dbReference type="InterPro" id="IPR001005">
    <property type="entry name" value="SANT/Myb"/>
</dbReference>
<evidence type="ECO:0000259" key="2">
    <source>
        <dbReference type="PROSITE" id="PS50090"/>
    </source>
</evidence>
<comment type="caution">
    <text evidence="4">The sequence shown here is derived from an EMBL/GenBank/DDBJ whole genome shotgun (WGS) entry which is preliminary data.</text>
</comment>